<evidence type="ECO:0000256" key="2">
    <source>
        <dbReference type="ARBA" id="ARBA00004377"/>
    </source>
</evidence>
<name>I3DH89_9PAST</name>
<reference evidence="13 14" key="1">
    <citation type="submission" date="2012-03" db="EMBL/GenBank/DDBJ databases">
        <authorList>
            <person name="Harkins D.M."/>
            <person name="Madupu R."/>
            <person name="Durkin A.S."/>
            <person name="Torralba M."/>
            <person name="Methe B."/>
            <person name="Sutton G.G."/>
            <person name="Nelson K.E."/>
        </authorList>
    </citation>
    <scope>NUCLEOTIDE SEQUENCE [LARGE SCALE GENOMIC DNA]</scope>
    <source>
        <strain evidence="13 14">CCUG 2042</strain>
    </source>
</reference>
<dbReference type="GO" id="GO:1903607">
    <property type="term" value="P:cytochrome c biosynthetic process"/>
    <property type="evidence" value="ECO:0007669"/>
    <property type="project" value="TreeGrafter"/>
</dbReference>
<dbReference type="EMBL" id="AJSX01000010">
    <property type="protein sequence ID" value="EIJ71082.1"/>
    <property type="molecule type" value="Genomic_DNA"/>
</dbReference>
<keyword evidence="9 12" id="KW-0201">Cytochrome c-type biogenesis</keyword>
<dbReference type="GO" id="GO:0005886">
    <property type="term" value="C:plasma membrane"/>
    <property type="evidence" value="ECO:0007669"/>
    <property type="project" value="UniProtKB-SubCell"/>
</dbReference>
<evidence type="ECO:0000256" key="6">
    <source>
        <dbReference type="ARBA" id="ARBA00022475"/>
    </source>
</evidence>
<dbReference type="InterPro" id="IPR052075">
    <property type="entry name" value="Heme_exporter_D"/>
</dbReference>
<dbReference type="InterPro" id="IPR007078">
    <property type="entry name" value="Haem_export_protD_CcmD"/>
</dbReference>
<keyword evidence="10 12" id="KW-1133">Transmembrane helix</keyword>
<dbReference type="GO" id="GO:0015886">
    <property type="term" value="P:heme transport"/>
    <property type="evidence" value="ECO:0007669"/>
    <property type="project" value="InterPro"/>
</dbReference>
<dbReference type="PATRIC" id="fig|1095749.3.peg.586"/>
<comment type="subcellular location">
    <subcellularLocation>
        <location evidence="2 12">Cell inner membrane</location>
        <topology evidence="2 12">Single-pass membrane protein</topology>
    </subcellularLocation>
</comment>
<feature type="transmembrane region" description="Helical" evidence="12">
    <location>
        <begin position="20"/>
        <end position="40"/>
    </location>
</feature>
<dbReference type="NCBIfam" id="TIGR03141">
    <property type="entry name" value="cytochro_ccmD"/>
    <property type="match status" value="1"/>
</dbReference>
<dbReference type="PANTHER" id="PTHR37531:SF1">
    <property type="entry name" value="HEME EXPORTER PROTEIN D"/>
    <property type="match status" value="1"/>
</dbReference>
<keyword evidence="11 12" id="KW-0472">Membrane</keyword>
<keyword evidence="5 12" id="KW-0813">Transport</keyword>
<evidence type="ECO:0000256" key="4">
    <source>
        <dbReference type="ARBA" id="ARBA00016461"/>
    </source>
</evidence>
<evidence type="ECO:0000256" key="12">
    <source>
        <dbReference type="RuleBase" id="RU363101"/>
    </source>
</evidence>
<keyword evidence="8 12" id="KW-0812">Transmembrane</keyword>
<organism evidence="13 14">
    <name type="scientific">Pasteurella bettyae CCUG 2042</name>
    <dbReference type="NCBI Taxonomy" id="1095749"/>
    <lineage>
        <taxon>Bacteria</taxon>
        <taxon>Pseudomonadati</taxon>
        <taxon>Pseudomonadota</taxon>
        <taxon>Gammaproteobacteria</taxon>
        <taxon>Pasteurellales</taxon>
        <taxon>Pasteurellaceae</taxon>
        <taxon>Pasteurella</taxon>
    </lineage>
</organism>
<dbReference type="RefSeq" id="WP_005759463.1">
    <property type="nucleotide sequence ID" value="NZ_AJSX01000010.1"/>
</dbReference>
<comment type="caution">
    <text evidence="13">The sequence shown here is derived from an EMBL/GenBank/DDBJ whole genome shotgun (WGS) entry which is preliminary data.</text>
</comment>
<proteinExistence type="inferred from homology"/>
<dbReference type="Proteomes" id="UP000006457">
    <property type="component" value="Unassembled WGS sequence"/>
</dbReference>
<evidence type="ECO:0000256" key="3">
    <source>
        <dbReference type="ARBA" id="ARBA00008741"/>
    </source>
</evidence>
<evidence type="ECO:0000256" key="11">
    <source>
        <dbReference type="ARBA" id="ARBA00023136"/>
    </source>
</evidence>
<accession>I3DH89</accession>
<comment type="function">
    <text evidence="1 12">Required for the export of heme to the periplasm for the biogenesis of c-type cytochromes.</text>
</comment>
<evidence type="ECO:0000256" key="5">
    <source>
        <dbReference type="ARBA" id="ARBA00022448"/>
    </source>
</evidence>
<keyword evidence="7 12" id="KW-0997">Cell inner membrane</keyword>
<evidence type="ECO:0000256" key="7">
    <source>
        <dbReference type="ARBA" id="ARBA00022519"/>
    </source>
</evidence>
<keyword evidence="6 12" id="KW-1003">Cell membrane</keyword>
<dbReference type="GO" id="GO:0017004">
    <property type="term" value="P:cytochrome complex assembly"/>
    <property type="evidence" value="ECO:0007669"/>
    <property type="project" value="UniProtKB-KW"/>
</dbReference>
<evidence type="ECO:0000256" key="10">
    <source>
        <dbReference type="ARBA" id="ARBA00022989"/>
    </source>
</evidence>
<evidence type="ECO:0000313" key="14">
    <source>
        <dbReference type="Proteomes" id="UP000006457"/>
    </source>
</evidence>
<evidence type="ECO:0000256" key="8">
    <source>
        <dbReference type="ARBA" id="ARBA00022692"/>
    </source>
</evidence>
<sequence length="67" mass="7871">MFFESWSDFLNMGGYGFYVWLSYGISLISILIFAVQSYHGKAAVFREIKREELREQRLQATQSRGKL</sequence>
<evidence type="ECO:0000313" key="13">
    <source>
        <dbReference type="EMBL" id="EIJ71082.1"/>
    </source>
</evidence>
<gene>
    <name evidence="13" type="primary">ccmD</name>
    <name evidence="13" type="ORF">HMPREF1052_1860</name>
</gene>
<protein>
    <recommendedName>
        <fullName evidence="4 12">Heme exporter protein D</fullName>
    </recommendedName>
</protein>
<evidence type="ECO:0000256" key="9">
    <source>
        <dbReference type="ARBA" id="ARBA00022748"/>
    </source>
</evidence>
<keyword evidence="14" id="KW-1185">Reference proteome</keyword>
<evidence type="ECO:0000256" key="1">
    <source>
        <dbReference type="ARBA" id="ARBA00002442"/>
    </source>
</evidence>
<dbReference type="OrthoDB" id="9815607at2"/>
<dbReference type="AlphaFoldDB" id="I3DH89"/>
<dbReference type="eggNOG" id="COG3114">
    <property type="taxonomic scope" value="Bacteria"/>
</dbReference>
<dbReference type="Pfam" id="PF04995">
    <property type="entry name" value="CcmD"/>
    <property type="match status" value="1"/>
</dbReference>
<comment type="similarity">
    <text evidence="3 12">Belongs to the CcmD/CycX/HelD family.</text>
</comment>
<dbReference type="PANTHER" id="PTHR37531">
    <property type="entry name" value="HEME EXPORTER PROTEIN D"/>
    <property type="match status" value="1"/>
</dbReference>